<dbReference type="Proteomes" id="UP000050794">
    <property type="component" value="Unassembled WGS sequence"/>
</dbReference>
<reference evidence="1 2" key="2">
    <citation type="submission" date="2018-11" db="EMBL/GenBank/DDBJ databases">
        <authorList>
            <consortium name="Pathogen Informatics"/>
        </authorList>
    </citation>
    <scope>NUCLEOTIDE SEQUENCE [LARGE SCALE GENOMIC DNA]</scope>
</reference>
<dbReference type="SUPFAM" id="SSF55550">
    <property type="entry name" value="SH2 domain"/>
    <property type="match status" value="1"/>
</dbReference>
<sequence>MILSIQWNNAVRHVPVHDCSGNGYYIEVSTPFVSMSQLVDYYTTNVIEYERQQITLTNPILRQASSDLYGLTGCEHIASYLYSCEHLRSSRSIISMYDPERMEHKQEKKHINVKVNTTVKCQNITVKRQQEQLCR</sequence>
<dbReference type="Gene3D" id="3.30.505.10">
    <property type="entry name" value="SH2 domain"/>
    <property type="match status" value="1"/>
</dbReference>
<dbReference type="AlphaFoldDB" id="A0A183UP46"/>
<proteinExistence type="predicted"/>
<dbReference type="WBParaSite" id="TCNE_0001026601-mRNA-1">
    <property type="protein sequence ID" value="TCNE_0001026601-mRNA-1"/>
    <property type="gene ID" value="TCNE_0001026601"/>
</dbReference>
<evidence type="ECO:0000313" key="3">
    <source>
        <dbReference type="WBParaSite" id="TCNE_0001026601-mRNA-1"/>
    </source>
</evidence>
<dbReference type="InterPro" id="IPR036860">
    <property type="entry name" value="SH2_dom_sf"/>
</dbReference>
<dbReference type="EMBL" id="UYWY01020441">
    <property type="protein sequence ID" value="VDM41587.1"/>
    <property type="molecule type" value="Genomic_DNA"/>
</dbReference>
<protein>
    <submittedName>
        <fullName evidence="3">SH2 domain-containing protein</fullName>
    </submittedName>
</protein>
<organism evidence="2 3">
    <name type="scientific">Toxocara canis</name>
    <name type="common">Canine roundworm</name>
    <dbReference type="NCBI Taxonomy" id="6265"/>
    <lineage>
        <taxon>Eukaryota</taxon>
        <taxon>Metazoa</taxon>
        <taxon>Ecdysozoa</taxon>
        <taxon>Nematoda</taxon>
        <taxon>Chromadorea</taxon>
        <taxon>Rhabditida</taxon>
        <taxon>Spirurina</taxon>
        <taxon>Ascaridomorpha</taxon>
        <taxon>Ascaridoidea</taxon>
        <taxon>Toxocaridae</taxon>
        <taxon>Toxocara</taxon>
    </lineage>
</organism>
<reference evidence="3" key="1">
    <citation type="submission" date="2016-06" db="UniProtKB">
        <authorList>
            <consortium name="WormBaseParasite"/>
        </authorList>
    </citation>
    <scope>IDENTIFICATION</scope>
</reference>
<accession>A0A183UP46</accession>
<evidence type="ECO:0000313" key="2">
    <source>
        <dbReference type="Proteomes" id="UP000050794"/>
    </source>
</evidence>
<evidence type="ECO:0000313" key="1">
    <source>
        <dbReference type="EMBL" id="VDM41587.1"/>
    </source>
</evidence>
<name>A0A183UP46_TOXCA</name>
<keyword evidence="2" id="KW-1185">Reference proteome</keyword>
<gene>
    <name evidence="1" type="ORF">TCNE_LOCUS10266</name>
</gene>